<proteinExistence type="predicted"/>
<name>A0A0A9CZL5_ARUDO</name>
<feature type="region of interest" description="Disordered" evidence="1">
    <location>
        <begin position="62"/>
        <end position="83"/>
    </location>
</feature>
<organism evidence="2">
    <name type="scientific">Arundo donax</name>
    <name type="common">Giant reed</name>
    <name type="synonym">Donax arundinaceus</name>
    <dbReference type="NCBI Taxonomy" id="35708"/>
    <lineage>
        <taxon>Eukaryota</taxon>
        <taxon>Viridiplantae</taxon>
        <taxon>Streptophyta</taxon>
        <taxon>Embryophyta</taxon>
        <taxon>Tracheophyta</taxon>
        <taxon>Spermatophyta</taxon>
        <taxon>Magnoliopsida</taxon>
        <taxon>Liliopsida</taxon>
        <taxon>Poales</taxon>
        <taxon>Poaceae</taxon>
        <taxon>PACMAD clade</taxon>
        <taxon>Arundinoideae</taxon>
        <taxon>Arundineae</taxon>
        <taxon>Arundo</taxon>
    </lineage>
</organism>
<dbReference type="EMBL" id="GBRH01220958">
    <property type="protein sequence ID" value="JAD76937.1"/>
    <property type="molecule type" value="Transcribed_RNA"/>
</dbReference>
<dbReference type="AlphaFoldDB" id="A0A0A9CZL5"/>
<sequence>MRYLVGQSTYWDPGFFRNLSIMLERNNAVSEIQNPKMNQLLQSSNHHQKSSLEVLQVPTKVASKATPTDGGSGTHGSSLWHCP</sequence>
<protein>
    <submittedName>
        <fullName evidence="2">Uncharacterized protein</fullName>
    </submittedName>
</protein>
<reference evidence="2" key="2">
    <citation type="journal article" date="2015" name="Data Brief">
        <title>Shoot transcriptome of the giant reed, Arundo donax.</title>
        <authorList>
            <person name="Barrero R.A."/>
            <person name="Guerrero F.D."/>
            <person name="Moolhuijzen P."/>
            <person name="Goolsby J.A."/>
            <person name="Tidwell J."/>
            <person name="Bellgard S.E."/>
            <person name="Bellgard M.I."/>
        </authorList>
    </citation>
    <scope>NUCLEOTIDE SEQUENCE</scope>
    <source>
        <tissue evidence="2">Shoot tissue taken approximately 20 cm above the soil surface</tissue>
    </source>
</reference>
<evidence type="ECO:0000313" key="2">
    <source>
        <dbReference type="EMBL" id="JAD76937.1"/>
    </source>
</evidence>
<evidence type="ECO:0000256" key="1">
    <source>
        <dbReference type="SAM" id="MobiDB-lite"/>
    </source>
</evidence>
<reference evidence="2" key="1">
    <citation type="submission" date="2014-09" db="EMBL/GenBank/DDBJ databases">
        <authorList>
            <person name="Magalhaes I.L.F."/>
            <person name="Oliveira U."/>
            <person name="Santos F.R."/>
            <person name="Vidigal T.H.D.A."/>
            <person name="Brescovit A.D."/>
            <person name="Santos A.J."/>
        </authorList>
    </citation>
    <scope>NUCLEOTIDE SEQUENCE</scope>
    <source>
        <tissue evidence="2">Shoot tissue taken approximately 20 cm above the soil surface</tissue>
    </source>
</reference>
<accession>A0A0A9CZL5</accession>